<protein>
    <submittedName>
        <fullName evidence="1">Uncharacterized protein</fullName>
    </submittedName>
</protein>
<dbReference type="EMBL" id="AUYB01000046">
    <property type="protein sequence ID" value="KZN45153.1"/>
    <property type="molecule type" value="Genomic_DNA"/>
</dbReference>
<organism evidence="1 2">
    <name type="scientific">Pseudoalteromonas luteoviolacea DSM 6061</name>
    <dbReference type="NCBI Taxonomy" id="1365250"/>
    <lineage>
        <taxon>Bacteria</taxon>
        <taxon>Pseudomonadati</taxon>
        <taxon>Pseudomonadota</taxon>
        <taxon>Gammaproteobacteria</taxon>
        <taxon>Alteromonadales</taxon>
        <taxon>Pseudoalteromonadaceae</taxon>
        <taxon>Pseudoalteromonas</taxon>
    </lineage>
</organism>
<name>A0A162A729_9GAMM</name>
<keyword evidence="2" id="KW-1185">Reference proteome</keyword>
<gene>
    <name evidence="1" type="ORF">N475_07815</name>
</gene>
<reference evidence="1 2" key="1">
    <citation type="submission" date="2013-07" db="EMBL/GenBank/DDBJ databases">
        <title>Comparative Genomic and Metabolomic Analysis of Twelve Strains of Pseudoalteromonas luteoviolacea.</title>
        <authorList>
            <person name="Vynne N.G."/>
            <person name="Mansson M."/>
            <person name="Gram L."/>
        </authorList>
    </citation>
    <scope>NUCLEOTIDE SEQUENCE [LARGE SCALE GENOMIC DNA]</scope>
    <source>
        <strain evidence="1 2">DSM 6061</strain>
    </source>
</reference>
<dbReference type="AlphaFoldDB" id="A0A162A729"/>
<proteinExistence type="predicted"/>
<dbReference type="RefSeq" id="WP_063364625.1">
    <property type="nucleotide sequence ID" value="NZ_AQHB01000028.1"/>
</dbReference>
<dbReference type="PATRIC" id="fig|1365250.3.peg.508"/>
<accession>A0A162A729</accession>
<evidence type="ECO:0000313" key="2">
    <source>
        <dbReference type="Proteomes" id="UP000076643"/>
    </source>
</evidence>
<evidence type="ECO:0000313" key="1">
    <source>
        <dbReference type="EMBL" id="KZN45153.1"/>
    </source>
</evidence>
<dbReference type="Proteomes" id="UP000076643">
    <property type="component" value="Unassembled WGS sequence"/>
</dbReference>
<sequence>MKFIQGIFIFSLLFFAKFGHAKLTIVDNQCSRVASGLHTDEGLLDTGIELSNAQIIENGVRFLGFDIVDVAGVKHLSARFAGQNLKMGFGFVRTDRTSFMCGRLYGGGEHKRSSWAINMPVEEALAHLKTSNDIAIQMYSIHLVNGEEKRSFSRLRYHKPALEKLLKKDITLDLPYDLAIEHPIDLVDVRGEQCIVYCLNSNYSMCDYSIEDHPRYHDFTFNDLGIALPFKGQFSVDGYITRILFKEDITTDMRLAPTEFGLWQYYGGLFELGALRGDAKAFLSQFFTLSYSNDPVTGSVVTNIAWDIPMEHGEFLDPASYMRDYRTYLMMNFAFEVNRLGSLEDALRQGYSEAEYVLQSQLGSVTMTGLEEARTGAFKQMPLTVTFP</sequence>
<comment type="caution">
    <text evidence="1">The sequence shown here is derived from an EMBL/GenBank/DDBJ whole genome shotgun (WGS) entry which is preliminary data.</text>
</comment>